<accession>A0A3B4Z3I8</accession>
<dbReference type="PANTHER" id="PTHR45784">
    <property type="entry name" value="C-TYPE LECTIN DOMAIN FAMILY 20 MEMBER A-RELATED"/>
    <property type="match status" value="1"/>
</dbReference>
<proteinExistence type="predicted"/>
<dbReference type="PROSITE" id="PS50041">
    <property type="entry name" value="C_TYPE_LECTIN_2"/>
    <property type="match status" value="1"/>
</dbReference>
<dbReference type="InterPro" id="IPR001304">
    <property type="entry name" value="C-type_lectin-like"/>
</dbReference>
<dbReference type="STRING" id="144197.ENSSPAP00000003270"/>
<dbReference type="InterPro" id="IPR016187">
    <property type="entry name" value="CTDL_fold"/>
</dbReference>
<dbReference type="SUPFAM" id="SSF56436">
    <property type="entry name" value="C-type lectin-like"/>
    <property type="match status" value="1"/>
</dbReference>
<dbReference type="SMART" id="SM00034">
    <property type="entry name" value="CLECT"/>
    <property type="match status" value="1"/>
</dbReference>
<sequence>MDRITFLILFCIAVHGDIRKHIYISKELSWNAAQAYCRQYHTDLSYFDSQSEIDKLPKDAGGSISHGWIGLQRDPTNDAVWMWSGGGHITYANWEDGQPNNIMGIEDRGFMGPKGKWYDSKKQTDLPS</sequence>
<dbReference type="GeneTree" id="ENSGT00940000177045"/>
<evidence type="ECO:0000259" key="1">
    <source>
        <dbReference type="PROSITE" id="PS50041"/>
    </source>
</evidence>
<dbReference type="Pfam" id="PF00059">
    <property type="entry name" value="Lectin_C"/>
    <property type="match status" value="1"/>
</dbReference>
<reference evidence="2" key="1">
    <citation type="submission" date="2023-09" db="UniProtKB">
        <authorList>
            <consortium name="Ensembl"/>
        </authorList>
    </citation>
    <scope>IDENTIFICATION</scope>
</reference>
<dbReference type="AlphaFoldDB" id="A0A3B4Z3I8"/>
<protein>
    <recommendedName>
        <fullName evidence="1">C-type lectin domain-containing protein</fullName>
    </recommendedName>
</protein>
<dbReference type="Gene3D" id="3.10.100.10">
    <property type="entry name" value="Mannose-Binding Protein A, subunit A"/>
    <property type="match status" value="1"/>
</dbReference>
<feature type="domain" description="C-type lectin" evidence="1">
    <location>
        <begin position="21"/>
        <end position="119"/>
    </location>
</feature>
<evidence type="ECO:0000313" key="2">
    <source>
        <dbReference type="Ensembl" id="ENSSPAP00000003270.1"/>
    </source>
</evidence>
<dbReference type="PANTHER" id="PTHR45784:SF8">
    <property type="entry name" value="C-TYPE MANNOSE RECEPTOR 2-RELATED"/>
    <property type="match status" value="1"/>
</dbReference>
<organism evidence="2">
    <name type="scientific">Stegastes partitus</name>
    <name type="common">bicolor damselfish</name>
    <dbReference type="NCBI Taxonomy" id="144197"/>
    <lineage>
        <taxon>Eukaryota</taxon>
        <taxon>Metazoa</taxon>
        <taxon>Chordata</taxon>
        <taxon>Craniata</taxon>
        <taxon>Vertebrata</taxon>
        <taxon>Euteleostomi</taxon>
        <taxon>Actinopterygii</taxon>
        <taxon>Neopterygii</taxon>
        <taxon>Teleostei</taxon>
        <taxon>Neoteleostei</taxon>
        <taxon>Acanthomorphata</taxon>
        <taxon>Ovalentaria</taxon>
        <taxon>Pomacentridae</taxon>
        <taxon>Stegastes</taxon>
    </lineage>
</organism>
<dbReference type="InterPro" id="IPR016186">
    <property type="entry name" value="C-type_lectin-like/link_sf"/>
</dbReference>
<name>A0A3B4Z3I8_9TELE</name>
<dbReference type="Ensembl" id="ENSSPAT00000003326.1">
    <property type="protein sequence ID" value="ENSSPAP00000003270.1"/>
    <property type="gene ID" value="ENSSPAG00000002506.1"/>
</dbReference>